<gene>
    <name evidence="1" type="ORF">DN062_06165</name>
</gene>
<evidence type="ECO:0000313" key="2">
    <source>
        <dbReference type="Proteomes" id="UP000250744"/>
    </source>
</evidence>
<comment type="caution">
    <text evidence="1">The sequence shown here is derived from an EMBL/GenBank/DDBJ whole genome shotgun (WGS) entry which is preliminary data.</text>
</comment>
<dbReference type="AlphaFoldDB" id="A0A364NPU7"/>
<reference evidence="1 2" key="1">
    <citation type="submission" date="2018-06" db="EMBL/GenBank/DDBJ databases">
        <title>Nitrincola tibetense sp. nov., isolated from Lake XuguoCo on Tibetan Plateau.</title>
        <authorList>
            <person name="Xing P."/>
        </authorList>
    </citation>
    <scope>NUCLEOTIDE SEQUENCE [LARGE SCALE GENOMIC DNA]</scope>
    <source>
        <strain evidence="2">xg18</strain>
    </source>
</reference>
<dbReference type="Proteomes" id="UP000250744">
    <property type="component" value="Unassembled WGS sequence"/>
</dbReference>
<sequence length="210" mass="24003">MVVNNADLIDIKNKLKHINVDLVSLNSYENRDHNLQNIKGFIMSRIPTELSESHGKNISDLCPFSIAEDSRQNHCAHYVSHMMGYELPGATCKNFTWDDRQREENGATLRVDDVFKSSPETDAWADKPATVKECLIFVTLSSNVRNFGGKLQMGNHPRKHIGIFTNGEVWHYSNTNNRVVCHSLEHFKNTFRSVYATSGSTVEFYYGRFL</sequence>
<dbReference type="EMBL" id="QKRX01000003">
    <property type="protein sequence ID" value="RAU19052.1"/>
    <property type="molecule type" value="Genomic_DNA"/>
</dbReference>
<protein>
    <submittedName>
        <fullName evidence="1">Uncharacterized protein</fullName>
    </submittedName>
</protein>
<accession>A0A364NPU7</accession>
<keyword evidence="2" id="KW-1185">Reference proteome</keyword>
<name>A0A364NPU7_9GAMM</name>
<evidence type="ECO:0000313" key="1">
    <source>
        <dbReference type="EMBL" id="RAU19052.1"/>
    </source>
</evidence>
<organism evidence="1 2">
    <name type="scientific">Nitrincola tibetensis</name>
    <dbReference type="NCBI Taxonomy" id="2219697"/>
    <lineage>
        <taxon>Bacteria</taxon>
        <taxon>Pseudomonadati</taxon>
        <taxon>Pseudomonadota</taxon>
        <taxon>Gammaproteobacteria</taxon>
        <taxon>Oceanospirillales</taxon>
        <taxon>Oceanospirillaceae</taxon>
        <taxon>Nitrincola</taxon>
    </lineage>
</organism>
<proteinExistence type="predicted"/>